<comment type="caution">
    <text evidence="2">The sequence shown here is derived from an EMBL/GenBank/DDBJ whole genome shotgun (WGS) entry which is preliminary data.</text>
</comment>
<dbReference type="EMBL" id="JBHTEY010000004">
    <property type="protein sequence ID" value="MFC7613360.1"/>
    <property type="molecule type" value="Genomic_DNA"/>
</dbReference>
<gene>
    <name evidence="2" type="ORF">ACFQV2_06825</name>
</gene>
<keyword evidence="1" id="KW-0472">Membrane</keyword>
<evidence type="ECO:0000256" key="1">
    <source>
        <dbReference type="SAM" id="Phobius"/>
    </source>
</evidence>
<organism evidence="2 3">
    <name type="scientific">Actinokineospora soli</name>
    <dbReference type="NCBI Taxonomy" id="1048753"/>
    <lineage>
        <taxon>Bacteria</taxon>
        <taxon>Bacillati</taxon>
        <taxon>Actinomycetota</taxon>
        <taxon>Actinomycetes</taxon>
        <taxon>Pseudonocardiales</taxon>
        <taxon>Pseudonocardiaceae</taxon>
        <taxon>Actinokineospora</taxon>
    </lineage>
</organism>
<protein>
    <submittedName>
        <fullName evidence="2">LPXTG cell wall anchor domain-containing protein</fullName>
    </submittedName>
</protein>
<keyword evidence="1" id="KW-1133">Transmembrane helix</keyword>
<evidence type="ECO:0000313" key="3">
    <source>
        <dbReference type="Proteomes" id="UP001596512"/>
    </source>
</evidence>
<accession>A0ABW2TK04</accession>
<evidence type="ECO:0000313" key="2">
    <source>
        <dbReference type="EMBL" id="MFC7613360.1"/>
    </source>
</evidence>
<dbReference type="NCBIfam" id="TIGR01167">
    <property type="entry name" value="LPXTG_anchor"/>
    <property type="match status" value="1"/>
</dbReference>
<name>A0ABW2TK04_9PSEU</name>
<sequence>MYKAPSGGAVGGGAGLAVTGADVGWWIALGIALLIAGALLLHANRRRRDESAT</sequence>
<proteinExistence type="predicted"/>
<feature type="transmembrane region" description="Helical" evidence="1">
    <location>
        <begin position="23"/>
        <end position="41"/>
    </location>
</feature>
<keyword evidence="1" id="KW-0812">Transmembrane</keyword>
<reference evidence="3" key="1">
    <citation type="journal article" date="2019" name="Int. J. Syst. Evol. Microbiol.">
        <title>The Global Catalogue of Microorganisms (GCM) 10K type strain sequencing project: providing services to taxonomists for standard genome sequencing and annotation.</title>
        <authorList>
            <consortium name="The Broad Institute Genomics Platform"/>
            <consortium name="The Broad Institute Genome Sequencing Center for Infectious Disease"/>
            <person name="Wu L."/>
            <person name="Ma J."/>
        </authorList>
    </citation>
    <scope>NUCLEOTIDE SEQUENCE [LARGE SCALE GENOMIC DNA]</scope>
    <source>
        <strain evidence="3">JCM 17695</strain>
    </source>
</reference>
<dbReference type="Proteomes" id="UP001596512">
    <property type="component" value="Unassembled WGS sequence"/>
</dbReference>
<keyword evidence="3" id="KW-1185">Reference proteome</keyword>